<evidence type="ECO:0000256" key="5">
    <source>
        <dbReference type="ARBA" id="ARBA00023163"/>
    </source>
</evidence>
<keyword evidence="2" id="KW-0902">Two-component regulatory system</keyword>
<keyword evidence="3" id="KW-0805">Transcription regulation</keyword>
<protein>
    <submittedName>
        <fullName evidence="10">DNA-binding response regulator</fullName>
    </submittedName>
</protein>
<dbReference type="GO" id="GO:0000976">
    <property type="term" value="F:transcription cis-regulatory region binding"/>
    <property type="evidence" value="ECO:0007669"/>
    <property type="project" value="TreeGrafter"/>
</dbReference>
<organism evidence="10 11">
    <name type="scientific">Alteribacter lacisalsi</name>
    <dbReference type="NCBI Taxonomy" id="2045244"/>
    <lineage>
        <taxon>Bacteria</taxon>
        <taxon>Bacillati</taxon>
        <taxon>Bacillota</taxon>
        <taxon>Bacilli</taxon>
        <taxon>Bacillales</taxon>
        <taxon>Bacillaceae</taxon>
        <taxon>Alteribacter</taxon>
    </lineage>
</organism>
<dbReference type="GO" id="GO:0006355">
    <property type="term" value="P:regulation of DNA-templated transcription"/>
    <property type="evidence" value="ECO:0007669"/>
    <property type="project" value="InterPro"/>
</dbReference>
<dbReference type="Gene3D" id="6.10.250.690">
    <property type="match status" value="1"/>
</dbReference>
<name>A0A2W0HN37_9BACI</name>
<reference evidence="10 11" key="1">
    <citation type="submission" date="2017-10" db="EMBL/GenBank/DDBJ databases">
        <title>Bacillus sp. nov., a halophilic bacterium isolated from a Yangshapao Lake.</title>
        <authorList>
            <person name="Wang H."/>
        </authorList>
    </citation>
    <scope>NUCLEOTIDE SEQUENCE [LARGE SCALE GENOMIC DNA]</scope>
    <source>
        <strain evidence="10 11">YSP-3</strain>
    </source>
</reference>
<dbReference type="Pfam" id="PF00072">
    <property type="entry name" value="Response_reg"/>
    <property type="match status" value="1"/>
</dbReference>
<feature type="domain" description="OmpR/PhoB-type" evidence="9">
    <location>
        <begin position="127"/>
        <end position="226"/>
    </location>
</feature>
<dbReference type="SMART" id="SM00862">
    <property type="entry name" value="Trans_reg_C"/>
    <property type="match status" value="1"/>
</dbReference>
<dbReference type="InterPro" id="IPR036388">
    <property type="entry name" value="WH-like_DNA-bd_sf"/>
</dbReference>
<feature type="modified residue" description="4-aspartylphosphate" evidence="6">
    <location>
        <position position="52"/>
    </location>
</feature>
<dbReference type="Pfam" id="PF00486">
    <property type="entry name" value="Trans_reg_C"/>
    <property type="match status" value="1"/>
</dbReference>
<dbReference type="PROSITE" id="PS51755">
    <property type="entry name" value="OMPR_PHOB"/>
    <property type="match status" value="1"/>
</dbReference>
<dbReference type="InterPro" id="IPR011006">
    <property type="entry name" value="CheY-like_superfamily"/>
</dbReference>
<feature type="domain" description="Response regulatory" evidence="8">
    <location>
        <begin position="3"/>
        <end position="117"/>
    </location>
</feature>
<keyword evidence="1 6" id="KW-0597">Phosphoprotein</keyword>
<dbReference type="AlphaFoldDB" id="A0A2W0HN37"/>
<dbReference type="PANTHER" id="PTHR48111:SF1">
    <property type="entry name" value="TWO-COMPONENT RESPONSE REGULATOR ORR33"/>
    <property type="match status" value="1"/>
</dbReference>
<keyword evidence="4 7" id="KW-0238">DNA-binding</keyword>
<evidence type="ECO:0000313" key="10">
    <source>
        <dbReference type="EMBL" id="PYZ98985.1"/>
    </source>
</evidence>
<dbReference type="InterPro" id="IPR001867">
    <property type="entry name" value="OmpR/PhoB-type_DNA-bd"/>
</dbReference>
<dbReference type="Gene3D" id="3.40.50.2300">
    <property type="match status" value="1"/>
</dbReference>
<accession>A0A2W0HN37</accession>
<evidence type="ECO:0000256" key="3">
    <source>
        <dbReference type="ARBA" id="ARBA00023015"/>
    </source>
</evidence>
<dbReference type="PROSITE" id="PS50110">
    <property type="entry name" value="RESPONSE_REGULATORY"/>
    <property type="match status" value="1"/>
</dbReference>
<dbReference type="GO" id="GO:0005829">
    <property type="term" value="C:cytosol"/>
    <property type="evidence" value="ECO:0007669"/>
    <property type="project" value="TreeGrafter"/>
</dbReference>
<evidence type="ECO:0000313" key="11">
    <source>
        <dbReference type="Proteomes" id="UP000248066"/>
    </source>
</evidence>
<evidence type="ECO:0000256" key="4">
    <source>
        <dbReference type="ARBA" id="ARBA00023125"/>
    </source>
</evidence>
<keyword evidence="5" id="KW-0804">Transcription</keyword>
<comment type="caution">
    <text evidence="10">The sequence shown here is derived from an EMBL/GenBank/DDBJ whole genome shotgun (WGS) entry which is preliminary data.</text>
</comment>
<proteinExistence type="predicted"/>
<dbReference type="RefSeq" id="WP_110519337.1">
    <property type="nucleotide sequence ID" value="NZ_PDOF01000001.1"/>
</dbReference>
<dbReference type="InterPro" id="IPR001789">
    <property type="entry name" value="Sig_transdc_resp-reg_receiver"/>
</dbReference>
<evidence type="ECO:0000256" key="7">
    <source>
        <dbReference type="PROSITE-ProRule" id="PRU01091"/>
    </source>
</evidence>
<evidence type="ECO:0000256" key="2">
    <source>
        <dbReference type="ARBA" id="ARBA00023012"/>
    </source>
</evidence>
<evidence type="ECO:0000259" key="8">
    <source>
        <dbReference type="PROSITE" id="PS50110"/>
    </source>
</evidence>
<dbReference type="CDD" id="cd00383">
    <property type="entry name" value="trans_reg_C"/>
    <property type="match status" value="1"/>
</dbReference>
<dbReference type="InterPro" id="IPR039420">
    <property type="entry name" value="WalR-like"/>
</dbReference>
<sequence>MNRILIVDDEVQMQNLLAFCLKSMDAEITKVSSGEQALTVIEKESFDVILLDILMTGMNGFEVLEQLEQGGKPVPVIILSALGETEQVVKGLNAGAYDYVTKPFEPQELLARVQSVIRRTKGPEKNSSRKTRGGIILDEDELTVLYREHPVPLTKKEFRLFARLFLNPGRVYTREQLLYLEWEDGEERDYRNVDAHIKNVREKLKSAGVENKVVETIWGIGYRIPADLEG</sequence>
<dbReference type="OrthoDB" id="9790442at2"/>
<keyword evidence="11" id="KW-1185">Reference proteome</keyword>
<evidence type="ECO:0000259" key="9">
    <source>
        <dbReference type="PROSITE" id="PS51755"/>
    </source>
</evidence>
<dbReference type="Gene3D" id="1.10.10.10">
    <property type="entry name" value="Winged helix-like DNA-binding domain superfamily/Winged helix DNA-binding domain"/>
    <property type="match status" value="1"/>
</dbReference>
<feature type="DNA-binding region" description="OmpR/PhoB-type" evidence="7">
    <location>
        <begin position="127"/>
        <end position="226"/>
    </location>
</feature>
<gene>
    <name evidence="10" type="ORF">CR205_10590</name>
</gene>
<dbReference type="EMBL" id="PDOF01000001">
    <property type="protein sequence ID" value="PYZ98985.1"/>
    <property type="molecule type" value="Genomic_DNA"/>
</dbReference>
<dbReference type="GO" id="GO:0000156">
    <property type="term" value="F:phosphorelay response regulator activity"/>
    <property type="evidence" value="ECO:0007669"/>
    <property type="project" value="TreeGrafter"/>
</dbReference>
<dbReference type="GO" id="GO:0032993">
    <property type="term" value="C:protein-DNA complex"/>
    <property type="evidence" value="ECO:0007669"/>
    <property type="project" value="TreeGrafter"/>
</dbReference>
<evidence type="ECO:0000256" key="1">
    <source>
        <dbReference type="ARBA" id="ARBA00022553"/>
    </source>
</evidence>
<dbReference type="PANTHER" id="PTHR48111">
    <property type="entry name" value="REGULATOR OF RPOS"/>
    <property type="match status" value="1"/>
</dbReference>
<dbReference type="SMART" id="SM00448">
    <property type="entry name" value="REC"/>
    <property type="match status" value="1"/>
</dbReference>
<evidence type="ECO:0000256" key="6">
    <source>
        <dbReference type="PROSITE-ProRule" id="PRU00169"/>
    </source>
</evidence>
<dbReference type="SUPFAM" id="SSF52172">
    <property type="entry name" value="CheY-like"/>
    <property type="match status" value="1"/>
</dbReference>
<dbReference type="Proteomes" id="UP000248066">
    <property type="component" value="Unassembled WGS sequence"/>
</dbReference>